<dbReference type="Proteomes" id="UP001283361">
    <property type="component" value="Unassembled WGS sequence"/>
</dbReference>
<evidence type="ECO:0000313" key="3">
    <source>
        <dbReference type="Proteomes" id="UP001283361"/>
    </source>
</evidence>
<feature type="region of interest" description="Disordered" evidence="1">
    <location>
        <begin position="1"/>
        <end position="27"/>
    </location>
</feature>
<dbReference type="EMBL" id="JAWDGP010001500">
    <property type="protein sequence ID" value="KAK3790922.1"/>
    <property type="molecule type" value="Genomic_DNA"/>
</dbReference>
<protein>
    <submittedName>
        <fullName evidence="2">Uncharacterized protein</fullName>
    </submittedName>
</protein>
<gene>
    <name evidence="2" type="ORF">RRG08_053246</name>
</gene>
<sequence>MTDGSLGSCEQEDREGGAERGAQRGTEPVIDRSVSFLLRWNPNSECYHGTVAATSSNRCHTIPCYRYDQDLHTLHKYFNQTHYPEKAEPGFPRCLERHHPSYPASQSDITPVTLHHRATSPQLPCITERHHPSYPASQSDITPVTLHHRATSPQLPPLACMAPTGYPVL</sequence>
<proteinExistence type="predicted"/>
<evidence type="ECO:0000313" key="2">
    <source>
        <dbReference type="EMBL" id="KAK3790922.1"/>
    </source>
</evidence>
<name>A0AAE1E1W3_9GAST</name>
<organism evidence="2 3">
    <name type="scientific">Elysia crispata</name>
    <name type="common">lettuce slug</name>
    <dbReference type="NCBI Taxonomy" id="231223"/>
    <lineage>
        <taxon>Eukaryota</taxon>
        <taxon>Metazoa</taxon>
        <taxon>Spiralia</taxon>
        <taxon>Lophotrochozoa</taxon>
        <taxon>Mollusca</taxon>
        <taxon>Gastropoda</taxon>
        <taxon>Heterobranchia</taxon>
        <taxon>Euthyneura</taxon>
        <taxon>Panpulmonata</taxon>
        <taxon>Sacoglossa</taxon>
        <taxon>Placobranchoidea</taxon>
        <taxon>Plakobranchidae</taxon>
        <taxon>Elysia</taxon>
    </lineage>
</organism>
<comment type="caution">
    <text evidence="2">The sequence shown here is derived from an EMBL/GenBank/DDBJ whole genome shotgun (WGS) entry which is preliminary data.</text>
</comment>
<dbReference type="AlphaFoldDB" id="A0AAE1E1W3"/>
<accession>A0AAE1E1W3</accession>
<keyword evidence="3" id="KW-1185">Reference proteome</keyword>
<reference evidence="2" key="1">
    <citation type="journal article" date="2023" name="G3 (Bethesda)">
        <title>A reference genome for the long-term kleptoplast-retaining sea slug Elysia crispata morphotype clarki.</title>
        <authorList>
            <person name="Eastman K.E."/>
            <person name="Pendleton A.L."/>
            <person name="Shaikh M.A."/>
            <person name="Suttiyut T."/>
            <person name="Ogas R."/>
            <person name="Tomko P."/>
            <person name="Gavelis G."/>
            <person name="Widhalm J.R."/>
            <person name="Wisecaver J.H."/>
        </authorList>
    </citation>
    <scope>NUCLEOTIDE SEQUENCE</scope>
    <source>
        <strain evidence="2">ECLA1</strain>
    </source>
</reference>
<evidence type="ECO:0000256" key="1">
    <source>
        <dbReference type="SAM" id="MobiDB-lite"/>
    </source>
</evidence>